<dbReference type="Pfam" id="PF11984">
    <property type="entry name" value="DUF3485"/>
    <property type="match status" value="1"/>
</dbReference>
<accession>C5BIE4</accession>
<feature type="transmembrane region" description="Helical" evidence="8">
    <location>
        <begin position="259"/>
        <end position="280"/>
    </location>
</feature>
<feature type="transmembrane region" description="Helical" evidence="8">
    <location>
        <begin position="114"/>
        <end position="140"/>
    </location>
</feature>
<evidence type="ECO:0000259" key="9">
    <source>
        <dbReference type="Pfam" id="PF11984"/>
    </source>
</evidence>
<organism evidence="10 11">
    <name type="scientific">Teredinibacter turnerae (strain ATCC 39867 / T7901)</name>
    <dbReference type="NCBI Taxonomy" id="377629"/>
    <lineage>
        <taxon>Bacteria</taxon>
        <taxon>Pseudomonadati</taxon>
        <taxon>Pseudomonadota</taxon>
        <taxon>Gammaproteobacteria</taxon>
        <taxon>Cellvibrionales</taxon>
        <taxon>Cellvibrionaceae</taxon>
        <taxon>Teredinibacter</taxon>
    </lineage>
</organism>
<evidence type="ECO:0000256" key="4">
    <source>
        <dbReference type="ARBA" id="ARBA00022692"/>
    </source>
</evidence>
<evidence type="ECO:0000313" key="11">
    <source>
        <dbReference type="Proteomes" id="UP000009080"/>
    </source>
</evidence>
<protein>
    <submittedName>
        <fullName evidence="10">Eight transmembrane protein EpsH</fullName>
    </submittedName>
</protein>
<dbReference type="InterPro" id="IPR026392">
    <property type="entry name" value="Exo/Archaeosortase_dom"/>
</dbReference>
<name>C5BIE4_TERTT</name>
<keyword evidence="11" id="KW-1185">Reference proteome</keyword>
<keyword evidence="4 8" id="KW-0812">Transmembrane</keyword>
<dbReference type="GO" id="GO:0008233">
    <property type="term" value="F:peptidase activity"/>
    <property type="evidence" value="ECO:0007669"/>
    <property type="project" value="UniProtKB-KW"/>
</dbReference>
<dbReference type="InterPro" id="IPR013426">
    <property type="entry name" value="EpsH-like"/>
</dbReference>
<keyword evidence="3" id="KW-0645">Protease</keyword>
<evidence type="ECO:0000256" key="3">
    <source>
        <dbReference type="ARBA" id="ARBA00022670"/>
    </source>
</evidence>
<dbReference type="NCBIfam" id="TIGR02602">
    <property type="entry name" value="8TM_EpsH"/>
    <property type="match status" value="1"/>
</dbReference>
<dbReference type="STRING" id="377629.TERTU_4326"/>
<dbReference type="Proteomes" id="UP000009080">
    <property type="component" value="Chromosome"/>
</dbReference>
<dbReference type="AlphaFoldDB" id="C5BIE4"/>
<dbReference type="eggNOG" id="COG1269">
    <property type="taxonomic scope" value="Bacteria"/>
</dbReference>
<dbReference type="HOGENOM" id="CLU_039817_1_0_6"/>
<feature type="transmembrane region" description="Helical" evidence="8">
    <location>
        <begin position="16"/>
        <end position="36"/>
    </location>
</feature>
<sequence>MNAIASPMDLVRPQSAAHSLLVLFVLATLAFAPSLYGLVGDWLASPEYGHGILVSGIAVYLLWCRRDMVACAADKAFVGCVVLVALALACYGFAMLGDITVLKHYAYVATLASIALTLGGWPVLRVVGFPLVLIFFSIPLHPFFTNHLTSDLQLVSSTIGVWFIHLMGIPALQEGNVINMGDFSLLVEEACSGLRYLLPLASISLLIGYYYRGRLITRILLFLSAIPITVFMNSLRIAVTGFLIKYVGKESADGFLHDFEGWFVFVVSCVLLGLALVVLAKVNRRALTLQDNFKFPVVAVEDLRAGSPVGARIHGVIAALLILGGSAISYLWLNKETVIPARETFDKFPLTLAGRDLYPDVLDSHVLNILKLDDYFIGDYLATDKLPVNLYMAYYEAQQDGSLIHSPSDCIPAGGWEITDSSIIDLTDLGFRGRGNRAIIEKGDNRLLVYYWVNEQARNYATEFEVYNSLVLRSITHGRTDATLVRVYVPLREGVDSEGQLKEFVAALADRSAPFLPQ</sequence>
<feature type="transmembrane region" description="Helical" evidence="8">
    <location>
        <begin position="219"/>
        <end position="239"/>
    </location>
</feature>
<dbReference type="GO" id="GO:0005886">
    <property type="term" value="C:plasma membrane"/>
    <property type="evidence" value="ECO:0007669"/>
    <property type="project" value="UniProtKB-SubCell"/>
</dbReference>
<dbReference type="EMBL" id="CP001614">
    <property type="protein sequence ID" value="ACR14615.1"/>
    <property type="molecule type" value="Genomic_DNA"/>
</dbReference>
<dbReference type="NCBIfam" id="TIGR04152">
    <property type="entry name" value="exosort_VPLPA"/>
    <property type="match status" value="1"/>
</dbReference>
<evidence type="ECO:0000256" key="1">
    <source>
        <dbReference type="ARBA" id="ARBA00004651"/>
    </source>
</evidence>
<feature type="transmembrane region" description="Helical" evidence="8">
    <location>
        <begin position="76"/>
        <end position="94"/>
    </location>
</feature>
<evidence type="ECO:0000256" key="2">
    <source>
        <dbReference type="ARBA" id="ARBA00022475"/>
    </source>
</evidence>
<proteinExistence type="predicted"/>
<reference evidence="10 11" key="1">
    <citation type="journal article" date="2009" name="PLoS ONE">
        <title>The complete genome of Teredinibacter turnerae T7901: an intracellular endosymbiont of marine wood-boring bivalves (shipworms).</title>
        <authorList>
            <person name="Yang J.C."/>
            <person name="Madupu R."/>
            <person name="Durkin A.S."/>
            <person name="Ekborg N.A."/>
            <person name="Pedamallu C.S."/>
            <person name="Hostetler J.B."/>
            <person name="Radune D."/>
            <person name="Toms B.S."/>
            <person name="Henrissat B."/>
            <person name="Coutinho P.M."/>
            <person name="Schwarz S."/>
            <person name="Field L."/>
            <person name="Trindade-Silva A.E."/>
            <person name="Soares C.A.G."/>
            <person name="Elshahawi S."/>
            <person name="Hanora A."/>
            <person name="Schmidt E.W."/>
            <person name="Haygood M.G."/>
            <person name="Posfai J."/>
            <person name="Benner J."/>
            <person name="Madinger C."/>
            <person name="Nove J."/>
            <person name="Anton B."/>
            <person name="Chaudhary K."/>
            <person name="Foster J."/>
            <person name="Holman A."/>
            <person name="Kumar S."/>
            <person name="Lessard P.A."/>
            <person name="Luyten Y.A."/>
            <person name="Slatko B."/>
            <person name="Wood N."/>
            <person name="Wu B."/>
            <person name="Teplitski M."/>
            <person name="Mougous J.D."/>
            <person name="Ward N."/>
            <person name="Eisen J.A."/>
            <person name="Badger J.H."/>
            <person name="Distel D.L."/>
        </authorList>
    </citation>
    <scope>NUCLEOTIDE SEQUENCE [LARGE SCALE GENOMIC DNA]</scope>
    <source>
        <strain evidence="11">ATCC 39867 / T7901</strain>
    </source>
</reference>
<dbReference type="NCBIfam" id="TIGR04178">
    <property type="entry name" value="exo_archaeo"/>
    <property type="match status" value="1"/>
</dbReference>
<dbReference type="KEGG" id="ttu:TERTU_4326"/>
<feature type="transmembrane region" description="Helical" evidence="8">
    <location>
        <begin position="48"/>
        <end position="64"/>
    </location>
</feature>
<evidence type="ECO:0000256" key="8">
    <source>
        <dbReference type="SAM" id="Phobius"/>
    </source>
</evidence>
<keyword evidence="2" id="KW-1003">Cell membrane</keyword>
<evidence type="ECO:0000256" key="7">
    <source>
        <dbReference type="ARBA" id="ARBA00023136"/>
    </source>
</evidence>
<dbReference type="OrthoDB" id="9797363at2"/>
<dbReference type="NCBIfam" id="TIGR02914">
    <property type="entry name" value="EpsI_fam"/>
    <property type="match status" value="1"/>
</dbReference>
<dbReference type="InterPro" id="IPR019127">
    <property type="entry name" value="Exosortase"/>
</dbReference>
<gene>
    <name evidence="10" type="ordered locus">TERTU_4326</name>
</gene>
<keyword evidence="6 8" id="KW-1133">Transmembrane helix</keyword>
<feature type="domain" description="Methanolan biosynthesis EpsI" evidence="9">
    <location>
        <begin position="317"/>
        <end position="511"/>
    </location>
</feature>
<dbReference type="RefSeq" id="WP_015820729.1">
    <property type="nucleotide sequence ID" value="NC_012997.1"/>
</dbReference>
<dbReference type="GO" id="GO:0006508">
    <property type="term" value="P:proteolysis"/>
    <property type="evidence" value="ECO:0007669"/>
    <property type="project" value="UniProtKB-KW"/>
</dbReference>
<evidence type="ECO:0000313" key="10">
    <source>
        <dbReference type="EMBL" id="ACR14615.1"/>
    </source>
</evidence>
<dbReference type="InterPro" id="IPR014263">
    <property type="entry name" value="Methanolan_biosynth_EpsI"/>
</dbReference>
<comment type="subcellular location">
    <subcellularLocation>
        <location evidence="1">Cell membrane</location>
        <topology evidence="1">Multi-pass membrane protein</topology>
    </subcellularLocation>
</comment>
<evidence type="ECO:0000256" key="5">
    <source>
        <dbReference type="ARBA" id="ARBA00022801"/>
    </source>
</evidence>
<dbReference type="Pfam" id="PF09721">
    <property type="entry name" value="Exosortase_EpsH"/>
    <property type="match status" value="1"/>
</dbReference>
<dbReference type="InterPro" id="IPR026491">
    <property type="entry name" value="ExosortD_VPLPA"/>
</dbReference>
<evidence type="ECO:0000256" key="6">
    <source>
        <dbReference type="ARBA" id="ARBA00022989"/>
    </source>
</evidence>
<feature type="transmembrane region" description="Helical" evidence="8">
    <location>
        <begin position="313"/>
        <end position="333"/>
    </location>
</feature>
<keyword evidence="7 8" id="KW-0472">Membrane</keyword>
<keyword evidence="5" id="KW-0378">Hydrolase</keyword>